<dbReference type="NCBIfam" id="TIGR01879">
    <property type="entry name" value="hydantase"/>
    <property type="match status" value="1"/>
</dbReference>
<comment type="cofactor">
    <cofactor evidence="1">
        <name>Mn(2+)</name>
        <dbReference type="ChEBI" id="CHEBI:29035"/>
    </cofactor>
</comment>
<dbReference type="InterPro" id="IPR002933">
    <property type="entry name" value="Peptidase_M20"/>
</dbReference>
<feature type="binding site" evidence="7">
    <location>
        <position position="89"/>
    </location>
    <ligand>
        <name>Zn(2+)</name>
        <dbReference type="ChEBI" id="CHEBI:29105"/>
        <label>1</label>
    </ligand>
</feature>
<evidence type="ECO:0000313" key="10">
    <source>
        <dbReference type="EMBL" id="GEO89399.1"/>
    </source>
</evidence>
<keyword evidence="6" id="KW-0464">Manganese</keyword>
<dbReference type="SUPFAM" id="SSF55031">
    <property type="entry name" value="Bacterial exopeptidase dimerisation domain"/>
    <property type="match status" value="1"/>
</dbReference>
<evidence type="ECO:0000256" key="7">
    <source>
        <dbReference type="PIRSR" id="PIRSR001235-1"/>
    </source>
</evidence>
<dbReference type="OrthoDB" id="9808195at2"/>
<evidence type="ECO:0000256" key="4">
    <source>
        <dbReference type="ARBA" id="ARBA00022723"/>
    </source>
</evidence>
<accession>A0A512HVB8</accession>
<evidence type="ECO:0000256" key="5">
    <source>
        <dbReference type="ARBA" id="ARBA00022801"/>
    </source>
</evidence>
<evidence type="ECO:0000256" key="6">
    <source>
        <dbReference type="ARBA" id="ARBA00023211"/>
    </source>
</evidence>
<comment type="subunit">
    <text evidence="3">Homodimer.</text>
</comment>
<dbReference type="PANTHER" id="PTHR32494">
    <property type="entry name" value="ALLANTOATE DEIMINASE-RELATED"/>
    <property type="match status" value="1"/>
</dbReference>
<feature type="binding site" evidence="7">
    <location>
        <position position="124"/>
    </location>
    <ligand>
        <name>Zn(2+)</name>
        <dbReference type="ChEBI" id="CHEBI:29105"/>
        <label>2</label>
    </ligand>
</feature>
<reference evidence="10 11" key="1">
    <citation type="submission" date="2019-07" db="EMBL/GenBank/DDBJ databases">
        <title>Whole genome shotgun sequence of Aeromicrobium flavum NBRC 107625.</title>
        <authorList>
            <person name="Hosoyama A."/>
            <person name="Uohara A."/>
            <person name="Ohji S."/>
            <person name="Ichikawa N."/>
        </authorList>
    </citation>
    <scope>NUCLEOTIDE SEQUENCE [LARGE SCALE GENOMIC DNA]</scope>
    <source>
        <strain evidence="10 11">NBRC 107625</strain>
    </source>
</reference>
<dbReference type="InterPro" id="IPR036264">
    <property type="entry name" value="Bact_exopeptidase_dim_dom"/>
</dbReference>
<dbReference type="CDD" id="cd03884">
    <property type="entry name" value="M20_bAS"/>
    <property type="match status" value="1"/>
</dbReference>
<protein>
    <submittedName>
        <fullName evidence="10">Zn-dependent hydrolase</fullName>
    </submittedName>
</protein>
<dbReference type="Pfam" id="PF07687">
    <property type="entry name" value="M20_dimer"/>
    <property type="match status" value="1"/>
</dbReference>
<evidence type="ECO:0000256" key="2">
    <source>
        <dbReference type="ARBA" id="ARBA00006153"/>
    </source>
</evidence>
<dbReference type="AlphaFoldDB" id="A0A512HVB8"/>
<dbReference type="Proteomes" id="UP000321769">
    <property type="component" value="Unassembled WGS sequence"/>
</dbReference>
<proteinExistence type="inferred from homology"/>
<dbReference type="InterPro" id="IPR001261">
    <property type="entry name" value="ArgE/DapE_CS"/>
</dbReference>
<evidence type="ECO:0000256" key="3">
    <source>
        <dbReference type="ARBA" id="ARBA00011738"/>
    </source>
</evidence>
<dbReference type="PANTHER" id="PTHR32494:SF19">
    <property type="entry name" value="ALLANTOATE DEIMINASE-RELATED"/>
    <property type="match status" value="1"/>
</dbReference>
<feature type="binding site" evidence="8">
    <location>
        <position position="271"/>
    </location>
    <ligand>
        <name>allantoate</name>
        <dbReference type="ChEBI" id="CHEBI:17536"/>
    </ligand>
</feature>
<keyword evidence="7" id="KW-0862">Zinc</keyword>
<dbReference type="PIRSF" id="PIRSF001235">
    <property type="entry name" value="Amidase_carbamoylase"/>
    <property type="match status" value="1"/>
</dbReference>
<dbReference type="InterPro" id="IPR010158">
    <property type="entry name" value="Amidase_Cbmase"/>
</dbReference>
<evidence type="ECO:0000313" key="11">
    <source>
        <dbReference type="Proteomes" id="UP000321769"/>
    </source>
</evidence>
<evidence type="ECO:0000259" key="9">
    <source>
        <dbReference type="Pfam" id="PF07687"/>
    </source>
</evidence>
<dbReference type="SUPFAM" id="SSF53187">
    <property type="entry name" value="Zn-dependent exopeptidases"/>
    <property type="match status" value="1"/>
</dbReference>
<dbReference type="EMBL" id="BJZQ01000007">
    <property type="protein sequence ID" value="GEO89399.1"/>
    <property type="molecule type" value="Genomic_DNA"/>
</dbReference>
<keyword evidence="11" id="KW-1185">Reference proteome</keyword>
<feature type="binding site" evidence="8">
    <location>
        <position position="284"/>
    </location>
    <ligand>
        <name>allantoate</name>
        <dbReference type="ChEBI" id="CHEBI:17536"/>
    </ligand>
</feature>
<dbReference type="NCBIfam" id="NF006775">
    <property type="entry name" value="PRK09290.2-5"/>
    <property type="match status" value="1"/>
</dbReference>
<dbReference type="InterPro" id="IPR011650">
    <property type="entry name" value="Peptidase_M20_dimer"/>
</dbReference>
<feature type="binding site" evidence="7">
    <location>
        <position position="89"/>
    </location>
    <ligand>
        <name>Zn(2+)</name>
        <dbReference type="ChEBI" id="CHEBI:29105"/>
        <label>2</label>
    </ligand>
</feature>
<dbReference type="RefSeq" id="WP_146827278.1">
    <property type="nucleotide sequence ID" value="NZ_BAAAYQ010000001.1"/>
</dbReference>
<feature type="binding site" evidence="8">
    <location>
        <position position="213"/>
    </location>
    <ligand>
        <name>allantoate</name>
        <dbReference type="ChEBI" id="CHEBI:17536"/>
    </ligand>
</feature>
<feature type="domain" description="Peptidase M20 dimerisation" evidence="9">
    <location>
        <begin position="209"/>
        <end position="299"/>
    </location>
</feature>
<evidence type="ECO:0000256" key="1">
    <source>
        <dbReference type="ARBA" id="ARBA00001936"/>
    </source>
</evidence>
<dbReference type="PROSITE" id="PS00758">
    <property type="entry name" value="ARGE_DAPE_CPG2_1"/>
    <property type="match status" value="1"/>
</dbReference>
<dbReference type="Gene3D" id="3.40.630.10">
    <property type="entry name" value="Zn peptidases"/>
    <property type="match status" value="1"/>
</dbReference>
<dbReference type="GO" id="GO:0046872">
    <property type="term" value="F:metal ion binding"/>
    <property type="evidence" value="ECO:0007669"/>
    <property type="project" value="UniProtKB-KW"/>
</dbReference>
<keyword evidence="4 7" id="KW-0479">Metal-binding</keyword>
<evidence type="ECO:0000256" key="8">
    <source>
        <dbReference type="PIRSR" id="PIRSR001235-2"/>
    </source>
</evidence>
<keyword evidence="5 10" id="KW-0378">Hydrolase</keyword>
<feature type="binding site" evidence="7">
    <location>
        <position position="78"/>
    </location>
    <ligand>
        <name>Zn(2+)</name>
        <dbReference type="ChEBI" id="CHEBI:29105"/>
        <label>1</label>
    </ligand>
</feature>
<comment type="similarity">
    <text evidence="2">Belongs to the peptidase M20 family.</text>
</comment>
<comment type="caution">
    <text evidence="10">The sequence shown here is derived from an EMBL/GenBank/DDBJ whole genome shotgun (WGS) entry which is preliminary data.</text>
</comment>
<gene>
    <name evidence="10" type="ORF">AFL01nite_17260</name>
</gene>
<feature type="binding site" evidence="7">
    <location>
        <position position="379"/>
    </location>
    <ligand>
        <name>Zn(2+)</name>
        <dbReference type="ChEBI" id="CHEBI:29105"/>
        <label>2</label>
    </ligand>
</feature>
<dbReference type="GO" id="GO:0016813">
    <property type="term" value="F:hydrolase activity, acting on carbon-nitrogen (but not peptide) bonds, in linear amidines"/>
    <property type="evidence" value="ECO:0007669"/>
    <property type="project" value="InterPro"/>
</dbReference>
<dbReference type="Pfam" id="PF01546">
    <property type="entry name" value="Peptidase_M20"/>
    <property type="match status" value="1"/>
</dbReference>
<sequence>MTTAAEVLARCAELDRHSAHPTRLERVHLTPQHAAANARVAGWMADAGLRTWQDAAGNQYGRREGRAPGLPALLLGSHLDTVPDAGSYDGMLGVVMAIAVAERLGDRTAALPFALEVVGFGDEEGTRFGKALLGSCAAAGTWDPAWWDLADADGVTLRQAFVDFGLDPAHVGEAARRTEELVGYLEAHIEQGPYLEEADVSLGYVTAIAGARRFVVSVLGEARHAGGTPYERRKDALVGAAECITAIERLVRPSGCIATVGRIAVRPGAVNVIPGRADFTLDLRAATDEDRDAMWKRLDVELHELCTARGLGLEVVENHRAPAMPCAPWLTEAVVEGIAAAGDPAPMGLWSRAGHDGMAVGAVTDVAMLFLRCADGVSHHPDEEVREIDVARGLDALEHAVLAVAERVERR</sequence>
<dbReference type="Gene3D" id="3.30.70.360">
    <property type="match status" value="1"/>
</dbReference>
<feature type="binding site" evidence="7">
    <location>
        <position position="188"/>
    </location>
    <ligand>
        <name>Zn(2+)</name>
        <dbReference type="ChEBI" id="CHEBI:29105"/>
        <label>1</label>
    </ligand>
</feature>
<comment type="cofactor">
    <cofactor evidence="7">
        <name>Zn(2+)</name>
        <dbReference type="ChEBI" id="CHEBI:29105"/>
    </cofactor>
    <text evidence="7">Binds 2 Zn(2+) ions per subunit.</text>
</comment>
<name>A0A512HVB8_9ACTN</name>
<organism evidence="10 11">
    <name type="scientific">Aeromicrobium flavum</name>
    <dbReference type="NCBI Taxonomy" id="416568"/>
    <lineage>
        <taxon>Bacteria</taxon>
        <taxon>Bacillati</taxon>
        <taxon>Actinomycetota</taxon>
        <taxon>Actinomycetes</taxon>
        <taxon>Propionibacteriales</taxon>
        <taxon>Nocardioidaceae</taxon>
        <taxon>Aeromicrobium</taxon>
    </lineage>
</organism>